<evidence type="ECO:0000256" key="3">
    <source>
        <dbReference type="ARBA" id="ARBA00012584"/>
    </source>
</evidence>
<proteinExistence type="inferred from homology"/>
<dbReference type="PANTHER" id="PTHR17490">
    <property type="entry name" value="SUA5"/>
    <property type="match status" value="1"/>
</dbReference>
<keyword evidence="4" id="KW-0963">Cytoplasm</keyword>
<evidence type="ECO:0000256" key="10">
    <source>
        <dbReference type="ARBA" id="ARBA00029774"/>
    </source>
</evidence>
<accession>A0A381YD64</accession>
<evidence type="ECO:0000256" key="5">
    <source>
        <dbReference type="ARBA" id="ARBA00022679"/>
    </source>
</evidence>
<dbReference type="InterPro" id="IPR006070">
    <property type="entry name" value="Sua5-like_dom"/>
</dbReference>
<evidence type="ECO:0000259" key="12">
    <source>
        <dbReference type="PROSITE" id="PS51163"/>
    </source>
</evidence>
<sequence length="198" mass="20941">MSLAANILLEGGVVCIPTDTVYGLAASVSFDKAINEVFNIKNRSEKSPIPVLVNSTSQLSRYVDDFPEMARSLAREFWPGSLTIVLRKSPRLPDTLSGGLDTAGFRVPAHDVPRLLCSTTGSAITGTSANKSGFPPARSAKQAFDQLKGTSVELIIDGGTTNSGTPSTIIDCSGMPPKLIRSGAIAEESIWKLIEGMT</sequence>
<keyword evidence="7" id="KW-0548">Nucleotidyltransferase</keyword>
<dbReference type="GO" id="GO:0000049">
    <property type="term" value="F:tRNA binding"/>
    <property type="evidence" value="ECO:0007669"/>
    <property type="project" value="TreeGrafter"/>
</dbReference>
<reference evidence="13" key="1">
    <citation type="submission" date="2018-05" db="EMBL/GenBank/DDBJ databases">
        <authorList>
            <person name="Lanie J.A."/>
            <person name="Ng W.-L."/>
            <person name="Kazmierczak K.M."/>
            <person name="Andrzejewski T.M."/>
            <person name="Davidsen T.M."/>
            <person name="Wayne K.J."/>
            <person name="Tettelin H."/>
            <person name="Glass J.I."/>
            <person name="Rusch D."/>
            <person name="Podicherti R."/>
            <person name="Tsui H.-C.T."/>
            <person name="Winkler M.E."/>
        </authorList>
    </citation>
    <scope>NUCLEOTIDE SEQUENCE</scope>
</reference>
<evidence type="ECO:0000256" key="4">
    <source>
        <dbReference type="ARBA" id="ARBA00022490"/>
    </source>
</evidence>
<dbReference type="InterPro" id="IPR050156">
    <property type="entry name" value="TC-AMP_synthase_SUA5"/>
</dbReference>
<dbReference type="Gene3D" id="3.90.870.10">
    <property type="entry name" value="DHBP synthase"/>
    <property type="match status" value="1"/>
</dbReference>
<dbReference type="PANTHER" id="PTHR17490:SF16">
    <property type="entry name" value="THREONYLCARBAMOYL-AMP SYNTHASE"/>
    <property type="match status" value="1"/>
</dbReference>
<comment type="subcellular location">
    <subcellularLocation>
        <location evidence="1">Cytoplasm</location>
    </subcellularLocation>
</comment>
<evidence type="ECO:0000256" key="6">
    <source>
        <dbReference type="ARBA" id="ARBA00022694"/>
    </source>
</evidence>
<dbReference type="InterPro" id="IPR017945">
    <property type="entry name" value="DHBP_synth_RibB-like_a/b_dom"/>
</dbReference>
<dbReference type="NCBIfam" id="TIGR00057">
    <property type="entry name" value="L-threonylcarbamoyladenylate synthase"/>
    <property type="match status" value="1"/>
</dbReference>
<evidence type="ECO:0000256" key="2">
    <source>
        <dbReference type="ARBA" id="ARBA00007663"/>
    </source>
</evidence>
<evidence type="ECO:0000256" key="1">
    <source>
        <dbReference type="ARBA" id="ARBA00004496"/>
    </source>
</evidence>
<dbReference type="GO" id="GO:0005524">
    <property type="term" value="F:ATP binding"/>
    <property type="evidence" value="ECO:0007669"/>
    <property type="project" value="UniProtKB-KW"/>
</dbReference>
<keyword evidence="9" id="KW-0067">ATP-binding</keyword>
<gene>
    <name evidence="13" type="ORF">METZ01_LOCUS127684</name>
</gene>
<keyword evidence="5" id="KW-0808">Transferase</keyword>
<dbReference type="GO" id="GO:0061710">
    <property type="term" value="F:L-threonylcarbamoyladenylate synthase"/>
    <property type="evidence" value="ECO:0007669"/>
    <property type="project" value="UniProtKB-EC"/>
</dbReference>
<dbReference type="PROSITE" id="PS51163">
    <property type="entry name" value="YRDC"/>
    <property type="match status" value="1"/>
</dbReference>
<feature type="domain" description="YrdC-like" evidence="12">
    <location>
        <begin position="1"/>
        <end position="185"/>
    </location>
</feature>
<evidence type="ECO:0000256" key="7">
    <source>
        <dbReference type="ARBA" id="ARBA00022695"/>
    </source>
</evidence>
<protein>
    <recommendedName>
        <fullName evidence="10">L-threonylcarbamoyladenylate synthase</fullName>
        <ecNumber evidence="3">2.7.7.87</ecNumber>
    </recommendedName>
    <alternativeName>
        <fullName evidence="10">L-threonylcarbamoyladenylate synthase</fullName>
    </alternativeName>
</protein>
<dbReference type="GO" id="GO:0003725">
    <property type="term" value="F:double-stranded RNA binding"/>
    <property type="evidence" value="ECO:0007669"/>
    <property type="project" value="InterPro"/>
</dbReference>
<keyword evidence="6" id="KW-0819">tRNA processing</keyword>
<evidence type="ECO:0000313" key="13">
    <source>
        <dbReference type="EMBL" id="SVA74830.1"/>
    </source>
</evidence>
<evidence type="ECO:0000256" key="9">
    <source>
        <dbReference type="ARBA" id="ARBA00022840"/>
    </source>
</evidence>
<dbReference type="GO" id="GO:0006450">
    <property type="term" value="P:regulation of translational fidelity"/>
    <property type="evidence" value="ECO:0007669"/>
    <property type="project" value="TreeGrafter"/>
</dbReference>
<organism evidence="13">
    <name type="scientific">marine metagenome</name>
    <dbReference type="NCBI Taxonomy" id="408172"/>
    <lineage>
        <taxon>unclassified sequences</taxon>
        <taxon>metagenomes</taxon>
        <taxon>ecological metagenomes</taxon>
    </lineage>
</organism>
<dbReference type="AlphaFoldDB" id="A0A381YD64"/>
<evidence type="ECO:0000256" key="8">
    <source>
        <dbReference type="ARBA" id="ARBA00022741"/>
    </source>
</evidence>
<keyword evidence="8" id="KW-0547">Nucleotide-binding</keyword>
<dbReference type="GO" id="GO:0008033">
    <property type="term" value="P:tRNA processing"/>
    <property type="evidence" value="ECO:0007669"/>
    <property type="project" value="UniProtKB-KW"/>
</dbReference>
<dbReference type="Pfam" id="PF01300">
    <property type="entry name" value="Sua5_yciO_yrdC"/>
    <property type="match status" value="1"/>
</dbReference>
<dbReference type="SUPFAM" id="SSF55821">
    <property type="entry name" value="YrdC/RibB"/>
    <property type="match status" value="1"/>
</dbReference>
<comment type="catalytic activity">
    <reaction evidence="11">
        <text>L-threonine + hydrogencarbonate + ATP = L-threonylcarbamoyladenylate + diphosphate + H2O</text>
        <dbReference type="Rhea" id="RHEA:36407"/>
        <dbReference type="ChEBI" id="CHEBI:15377"/>
        <dbReference type="ChEBI" id="CHEBI:17544"/>
        <dbReference type="ChEBI" id="CHEBI:30616"/>
        <dbReference type="ChEBI" id="CHEBI:33019"/>
        <dbReference type="ChEBI" id="CHEBI:57926"/>
        <dbReference type="ChEBI" id="CHEBI:73682"/>
        <dbReference type="EC" id="2.7.7.87"/>
    </reaction>
</comment>
<evidence type="ECO:0000256" key="11">
    <source>
        <dbReference type="ARBA" id="ARBA00048366"/>
    </source>
</evidence>
<name>A0A381YD64_9ZZZZ</name>
<dbReference type="GO" id="GO:0005737">
    <property type="term" value="C:cytoplasm"/>
    <property type="evidence" value="ECO:0007669"/>
    <property type="project" value="UniProtKB-SubCell"/>
</dbReference>
<dbReference type="EMBL" id="UINC01017925">
    <property type="protein sequence ID" value="SVA74830.1"/>
    <property type="molecule type" value="Genomic_DNA"/>
</dbReference>
<comment type="similarity">
    <text evidence="2">Belongs to the SUA5 family.</text>
</comment>
<dbReference type="EC" id="2.7.7.87" evidence="3"/>